<keyword evidence="8" id="KW-0732">Signal</keyword>
<dbReference type="GO" id="GO:0005506">
    <property type="term" value="F:iron ion binding"/>
    <property type="evidence" value="ECO:0007669"/>
    <property type="project" value="InterPro"/>
</dbReference>
<dbReference type="AlphaFoldDB" id="A0A8I1AAU7"/>
<dbReference type="PANTHER" id="PTHR37823">
    <property type="entry name" value="CYTOCHROME C-553-LIKE"/>
    <property type="match status" value="1"/>
</dbReference>
<dbReference type="GO" id="GO:0009055">
    <property type="term" value="F:electron transfer activity"/>
    <property type="evidence" value="ECO:0007669"/>
    <property type="project" value="InterPro"/>
</dbReference>
<keyword evidence="3 7" id="KW-0479">Metal-binding</keyword>
<dbReference type="PROSITE" id="PS51007">
    <property type="entry name" value="CYTC"/>
    <property type="match status" value="1"/>
</dbReference>
<dbReference type="Pfam" id="PF13442">
    <property type="entry name" value="Cytochrome_CBB3"/>
    <property type="match status" value="1"/>
</dbReference>
<dbReference type="RefSeq" id="WP_181732879.1">
    <property type="nucleotide sequence ID" value="NZ_JACEIR010000013.1"/>
</dbReference>
<dbReference type="GO" id="GO:0016020">
    <property type="term" value="C:membrane"/>
    <property type="evidence" value="ECO:0007669"/>
    <property type="project" value="InterPro"/>
</dbReference>
<reference evidence="10 11" key="1">
    <citation type="submission" date="2020-12" db="EMBL/GenBank/DDBJ databases">
        <title>WGS of Thermoactinomyces spp.</title>
        <authorList>
            <person name="Cheng K."/>
        </authorList>
    </citation>
    <scope>NUCLEOTIDE SEQUENCE [LARGE SCALE GENOMIC DNA]</scope>
    <source>
        <strain evidence="11">CICC 10671\DSM 43846</strain>
    </source>
</reference>
<name>A0A8I1AAU7_THEIN</name>
<accession>A0A8I1AAU7</accession>
<evidence type="ECO:0000256" key="5">
    <source>
        <dbReference type="ARBA" id="ARBA00023004"/>
    </source>
</evidence>
<feature type="binding site" description="covalent" evidence="6">
    <location>
        <position position="48"/>
    </location>
    <ligand>
        <name>heme c</name>
        <dbReference type="ChEBI" id="CHEBI:61717"/>
    </ligand>
</feature>
<dbReference type="PROSITE" id="PS51257">
    <property type="entry name" value="PROKAR_LIPOPROTEIN"/>
    <property type="match status" value="1"/>
</dbReference>
<comment type="PTM">
    <text evidence="6">Binds 1 heme c group covalently per subunit.</text>
</comment>
<organism evidence="10 11">
    <name type="scientific">Thermoactinomyces intermedius</name>
    <dbReference type="NCBI Taxonomy" id="2024"/>
    <lineage>
        <taxon>Bacteria</taxon>
        <taxon>Bacillati</taxon>
        <taxon>Bacillota</taxon>
        <taxon>Bacilli</taxon>
        <taxon>Bacillales</taxon>
        <taxon>Thermoactinomycetaceae</taxon>
        <taxon>Thermoactinomyces</taxon>
    </lineage>
</organism>
<protein>
    <submittedName>
        <fullName evidence="10">Cytochrome c</fullName>
    </submittedName>
</protein>
<feature type="signal peptide" evidence="8">
    <location>
        <begin position="1"/>
        <end position="18"/>
    </location>
</feature>
<dbReference type="Proteomes" id="UP000633619">
    <property type="component" value="Unassembled WGS sequence"/>
</dbReference>
<feature type="domain" description="Cytochrome c" evidence="9">
    <location>
        <begin position="31"/>
        <end position="105"/>
    </location>
</feature>
<gene>
    <name evidence="10" type="ORF">I8U20_12955</name>
</gene>
<dbReference type="InterPro" id="IPR051811">
    <property type="entry name" value="Cytochrome_c550/c551-like"/>
</dbReference>
<dbReference type="PIRSF" id="PIRSF000025">
    <property type="entry name" value="Cytc_Bsub_c550"/>
    <property type="match status" value="1"/>
</dbReference>
<evidence type="ECO:0000313" key="10">
    <source>
        <dbReference type="EMBL" id="MBH8596210.1"/>
    </source>
</evidence>
<dbReference type="Gene3D" id="1.10.760.10">
    <property type="entry name" value="Cytochrome c-like domain"/>
    <property type="match status" value="1"/>
</dbReference>
<evidence type="ECO:0000256" key="8">
    <source>
        <dbReference type="SAM" id="SignalP"/>
    </source>
</evidence>
<dbReference type="InterPro" id="IPR012218">
    <property type="entry name" value="Cyt_c_BACSU-c550-type"/>
</dbReference>
<feature type="chain" id="PRO_5039541859" evidence="8">
    <location>
        <begin position="19"/>
        <end position="105"/>
    </location>
</feature>
<keyword evidence="5 7" id="KW-0408">Iron</keyword>
<keyword evidence="4" id="KW-0249">Electron transport</keyword>
<comment type="caution">
    <text evidence="10">The sequence shown here is derived from an EMBL/GenBank/DDBJ whole genome shotgun (WGS) entry which is preliminary data.</text>
</comment>
<keyword evidence="11" id="KW-1185">Reference proteome</keyword>
<feature type="binding site" description="covalent" evidence="6">
    <location>
        <position position="45"/>
    </location>
    <ligand>
        <name>heme c</name>
        <dbReference type="ChEBI" id="CHEBI:61717"/>
    </ligand>
</feature>
<dbReference type="GO" id="GO:0020037">
    <property type="term" value="F:heme binding"/>
    <property type="evidence" value="ECO:0007669"/>
    <property type="project" value="InterPro"/>
</dbReference>
<evidence type="ECO:0000256" key="6">
    <source>
        <dbReference type="PIRSR" id="PIRSR000025-1"/>
    </source>
</evidence>
<evidence type="ECO:0000259" key="9">
    <source>
        <dbReference type="PROSITE" id="PS51007"/>
    </source>
</evidence>
<feature type="binding site" description="axial binding residue" evidence="7">
    <location>
        <position position="84"/>
    </location>
    <ligand>
        <name>heme c</name>
        <dbReference type="ChEBI" id="CHEBI:61717"/>
    </ligand>
    <ligandPart>
        <name>Fe</name>
        <dbReference type="ChEBI" id="CHEBI:18248"/>
    </ligandPart>
</feature>
<evidence type="ECO:0000256" key="2">
    <source>
        <dbReference type="ARBA" id="ARBA00022617"/>
    </source>
</evidence>
<evidence type="ECO:0000256" key="4">
    <source>
        <dbReference type="ARBA" id="ARBA00022982"/>
    </source>
</evidence>
<evidence type="ECO:0000256" key="7">
    <source>
        <dbReference type="PIRSR" id="PIRSR000025-2"/>
    </source>
</evidence>
<proteinExistence type="predicted"/>
<sequence>MKKMWIAGLIAGSAVLLAACGSNGNEPNQSGQVTEGPEKVYMQHCANCHGEQLQGGYGPALKEAGKKYSEAEILTIIQKGKGNMPSQGFINEEDQKQLAKWLSEQ</sequence>
<dbReference type="InterPro" id="IPR009056">
    <property type="entry name" value="Cyt_c-like_dom"/>
</dbReference>
<keyword evidence="1" id="KW-0813">Transport</keyword>
<dbReference type="EMBL" id="JAECVW010000011">
    <property type="protein sequence ID" value="MBH8596210.1"/>
    <property type="molecule type" value="Genomic_DNA"/>
</dbReference>
<evidence type="ECO:0000256" key="3">
    <source>
        <dbReference type="ARBA" id="ARBA00022723"/>
    </source>
</evidence>
<feature type="binding site" description="axial binding residue" evidence="7">
    <location>
        <position position="49"/>
    </location>
    <ligand>
        <name>heme c</name>
        <dbReference type="ChEBI" id="CHEBI:61717"/>
    </ligand>
    <ligandPart>
        <name>Fe</name>
        <dbReference type="ChEBI" id="CHEBI:18248"/>
    </ligandPart>
</feature>
<dbReference type="SUPFAM" id="SSF46626">
    <property type="entry name" value="Cytochrome c"/>
    <property type="match status" value="1"/>
</dbReference>
<dbReference type="PANTHER" id="PTHR37823:SF4">
    <property type="entry name" value="MENAQUINOL-CYTOCHROME C REDUCTASE CYTOCHROME B_C SUBUNIT"/>
    <property type="match status" value="1"/>
</dbReference>
<evidence type="ECO:0000313" key="11">
    <source>
        <dbReference type="Proteomes" id="UP000633619"/>
    </source>
</evidence>
<keyword evidence="2 6" id="KW-0349">Heme</keyword>
<dbReference type="InterPro" id="IPR036909">
    <property type="entry name" value="Cyt_c-like_dom_sf"/>
</dbReference>
<evidence type="ECO:0000256" key="1">
    <source>
        <dbReference type="ARBA" id="ARBA00022448"/>
    </source>
</evidence>